<dbReference type="GO" id="GO:0006508">
    <property type="term" value="P:proteolysis"/>
    <property type="evidence" value="ECO:0007669"/>
    <property type="project" value="UniProtKB-KW"/>
</dbReference>
<dbReference type="PANTHER" id="PTHR10183:SF379">
    <property type="entry name" value="CALPAIN-5"/>
    <property type="match status" value="1"/>
</dbReference>
<reference evidence="9" key="1">
    <citation type="journal article" date="2023" name="Mol. Biol. Evol.">
        <title>Third-Generation Sequencing Reveals the Adaptive Role of the Epigenome in Three Deep-Sea Polychaetes.</title>
        <authorList>
            <person name="Perez M."/>
            <person name="Aroh O."/>
            <person name="Sun Y."/>
            <person name="Lan Y."/>
            <person name="Juniper S.K."/>
            <person name="Young C.R."/>
            <person name="Angers B."/>
            <person name="Qian P.Y."/>
        </authorList>
    </citation>
    <scope>NUCLEOTIDE SEQUENCE</scope>
    <source>
        <strain evidence="9">P08H-3</strain>
    </source>
</reference>
<dbReference type="PROSITE" id="PS50004">
    <property type="entry name" value="C2"/>
    <property type="match status" value="1"/>
</dbReference>
<evidence type="ECO:0000256" key="2">
    <source>
        <dbReference type="ARBA" id="ARBA00022670"/>
    </source>
</evidence>
<proteinExistence type="inferred from homology"/>
<keyword evidence="2" id="KW-0645">Protease</keyword>
<dbReference type="InterPro" id="IPR035892">
    <property type="entry name" value="C2_domain_sf"/>
</dbReference>
<dbReference type="SUPFAM" id="SSF54001">
    <property type="entry name" value="Cysteine proteinases"/>
    <property type="match status" value="1"/>
</dbReference>
<sequence>MPDYIKGQKYGALKKDCLKRGELFKDPEFPPNNKSLFYSKQDRDIEWKRPKELCKVPKLVVAGVSCDDLNEGELGNTWFVSACSSLAMEPKMWAKVIPNVKEQEWLDDETKYAGIFHFQFWRYGRWLDVVIDDLLPTKNDKLVFCHSQSRNEFWSALLEKAYAKLYGDYESLSAGFTADALVDFTGGVAEKCVVKSMDLDDEKKYYKFFEDLKVAVENKSLVNVYVDCSKGEVGQVANQGLVKGHGYVITDMKNIKLNKGMQAAVGTDYLYLIRLKNPWNTKEWSGPWSDESQEWQALSQKDKTKIGLTFRNEGEFWMAYKDFLDNFTNVDICHFVNTNIFTLKKSWSESLLHGQWLTGARGTNKDRAGGNSKHPTFLWNPQYTFDVTSELDVVMVSLEQDDVVIGRQSGEGHNVIGFHIMKVESNRKYRVHVPGERVAESEYIQSRNVFLKVELPTSRYVIIPSTDKPNIAGKFLLRVYTTASAHAMPLLKEEPKAGLCSKGPAVVTKVVVQKAQGLEEKTGKEGLVAINPYAIVKCEGETVKGMWAKDTPNPDWDFQTIFYRKHPREKPIIVEIWSRNRIKAADFLGLATIPFIGKGTPEVQECKLYGRGKKEAEIKRPGKLFVEITTDDDLTAL</sequence>
<evidence type="ECO:0000256" key="5">
    <source>
        <dbReference type="PIRSR" id="PIRSR622684-1"/>
    </source>
</evidence>
<dbReference type="PANTHER" id="PTHR10183">
    <property type="entry name" value="CALPAIN"/>
    <property type="match status" value="1"/>
</dbReference>
<evidence type="ECO:0000256" key="4">
    <source>
        <dbReference type="ARBA" id="ARBA00022807"/>
    </source>
</evidence>
<dbReference type="EMBL" id="JAODUP010000446">
    <property type="protein sequence ID" value="KAK2149572.1"/>
    <property type="molecule type" value="Genomic_DNA"/>
</dbReference>
<evidence type="ECO:0000259" key="8">
    <source>
        <dbReference type="PROSITE" id="PS50203"/>
    </source>
</evidence>
<dbReference type="GO" id="GO:0004198">
    <property type="term" value="F:calcium-dependent cysteine-type endopeptidase activity"/>
    <property type="evidence" value="ECO:0007669"/>
    <property type="project" value="InterPro"/>
</dbReference>
<feature type="domain" description="Calpain catalytic" evidence="8">
    <location>
        <begin position="23"/>
        <end position="336"/>
    </location>
</feature>
<dbReference type="InterPro" id="IPR022682">
    <property type="entry name" value="Calpain_domain_III"/>
</dbReference>
<evidence type="ECO:0000313" key="9">
    <source>
        <dbReference type="EMBL" id="KAK2149572.1"/>
    </source>
</evidence>
<keyword evidence="4" id="KW-0788">Thiol protease</keyword>
<evidence type="ECO:0000256" key="6">
    <source>
        <dbReference type="PROSITE-ProRule" id="PRU00239"/>
    </source>
</evidence>
<dbReference type="CDD" id="cd00044">
    <property type="entry name" value="CysPc"/>
    <property type="match status" value="1"/>
</dbReference>
<dbReference type="Gene3D" id="2.60.40.150">
    <property type="entry name" value="C2 domain"/>
    <property type="match status" value="1"/>
</dbReference>
<dbReference type="InterPro" id="IPR000008">
    <property type="entry name" value="C2_dom"/>
</dbReference>
<dbReference type="PRINTS" id="PR00704">
    <property type="entry name" value="CALPAIN"/>
</dbReference>
<dbReference type="PROSITE" id="PS50203">
    <property type="entry name" value="CALPAIN_CAT"/>
    <property type="match status" value="1"/>
</dbReference>
<dbReference type="Gene3D" id="2.60.120.380">
    <property type="match status" value="1"/>
</dbReference>
<dbReference type="Proteomes" id="UP001208570">
    <property type="component" value="Unassembled WGS sequence"/>
</dbReference>
<dbReference type="InterPro" id="IPR038765">
    <property type="entry name" value="Papain-like_cys_pep_sf"/>
</dbReference>
<dbReference type="Pfam" id="PF00648">
    <property type="entry name" value="Peptidase_C2"/>
    <property type="match status" value="1"/>
</dbReference>
<comment type="caution">
    <text evidence="6">Lacks conserved residue(s) required for the propagation of feature annotation.</text>
</comment>
<keyword evidence="3" id="KW-0378">Hydrolase</keyword>
<dbReference type="InterPro" id="IPR036213">
    <property type="entry name" value="Calpain_III_sf"/>
</dbReference>
<dbReference type="FunFam" id="3.90.70.10:FF:000114">
    <property type="entry name" value="Calpain a"/>
    <property type="match status" value="1"/>
</dbReference>
<organism evidence="9 10">
    <name type="scientific">Paralvinella palmiformis</name>
    <dbReference type="NCBI Taxonomy" id="53620"/>
    <lineage>
        <taxon>Eukaryota</taxon>
        <taxon>Metazoa</taxon>
        <taxon>Spiralia</taxon>
        <taxon>Lophotrochozoa</taxon>
        <taxon>Annelida</taxon>
        <taxon>Polychaeta</taxon>
        <taxon>Sedentaria</taxon>
        <taxon>Canalipalpata</taxon>
        <taxon>Terebellida</taxon>
        <taxon>Terebelliformia</taxon>
        <taxon>Alvinellidae</taxon>
        <taxon>Paralvinella</taxon>
    </lineage>
</organism>
<feature type="domain" description="C2" evidence="7">
    <location>
        <begin position="489"/>
        <end position="608"/>
    </location>
</feature>
<evidence type="ECO:0000256" key="1">
    <source>
        <dbReference type="ARBA" id="ARBA00007623"/>
    </source>
</evidence>
<dbReference type="InterPro" id="IPR022684">
    <property type="entry name" value="Calpain_cysteine_protease"/>
</dbReference>
<evidence type="ECO:0000259" key="7">
    <source>
        <dbReference type="PROSITE" id="PS50004"/>
    </source>
</evidence>
<name>A0AAD9MXL4_9ANNE</name>
<dbReference type="SUPFAM" id="SSF49758">
    <property type="entry name" value="Calpain large subunit, middle domain (domain III)"/>
    <property type="match status" value="1"/>
</dbReference>
<feature type="active site" evidence="5">
    <location>
        <position position="245"/>
    </location>
</feature>
<comment type="similarity">
    <text evidence="1">Belongs to the peptidase C2 family.</text>
</comment>
<accession>A0AAD9MXL4</accession>
<protein>
    <submittedName>
        <fullName evidence="9">Uncharacterized protein</fullName>
    </submittedName>
</protein>
<dbReference type="SMART" id="SM00230">
    <property type="entry name" value="CysPc"/>
    <property type="match status" value="1"/>
</dbReference>
<dbReference type="AlphaFoldDB" id="A0AAD9MXL4"/>
<dbReference type="SUPFAM" id="SSF49562">
    <property type="entry name" value="C2 domain (Calcium/lipid-binding domain, CaLB)"/>
    <property type="match status" value="1"/>
</dbReference>
<dbReference type="Pfam" id="PF00168">
    <property type="entry name" value="C2"/>
    <property type="match status" value="1"/>
</dbReference>
<dbReference type="Pfam" id="PF01067">
    <property type="entry name" value="Calpain_III"/>
    <property type="match status" value="1"/>
</dbReference>
<dbReference type="GO" id="GO:0005737">
    <property type="term" value="C:cytoplasm"/>
    <property type="evidence" value="ECO:0007669"/>
    <property type="project" value="TreeGrafter"/>
</dbReference>
<dbReference type="InterPro" id="IPR022683">
    <property type="entry name" value="Calpain_III"/>
</dbReference>
<dbReference type="SMART" id="SM00239">
    <property type="entry name" value="C2"/>
    <property type="match status" value="1"/>
</dbReference>
<dbReference type="Gene3D" id="3.90.70.10">
    <property type="entry name" value="Cysteine proteinases"/>
    <property type="match status" value="1"/>
</dbReference>
<dbReference type="SMART" id="SM00720">
    <property type="entry name" value="calpain_III"/>
    <property type="match status" value="1"/>
</dbReference>
<evidence type="ECO:0000256" key="3">
    <source>
        <dbReference type="ARBA" id="ARBA00022801"/>
    </source>
</evidence>
<comment type="caution">
    <text evidence="9">The sequence shown here is derived from an EMBL/GenBank/DDBJ whole genome shotgun (WGS) entry which is preliminary data.</text>
</comment>
<feature type="active site" evidence="5">
    <location>
        <position position="277"/>
    </location>
</feature>
<evidence type="ECO:0000313" key="10">
    <source>
        <dbReference type="Proteomes" id="UP001208570"/>
    </source>
</evidence>
<gene>
    <name evidence="9" type="ORF">LSH36_446g02083</name>
</gene>
<dbReference type="InterPro" id="IPR001300">
    <property type="entry name" value="Peptidase_C2_calpain_cat"/>
</dbReference>
<keyword evidence="10" id="KW-1185">Reference proteome</keyword>